<dbReference type="InterPro" id="IPR023468">
    <property type="entry name" value="Riboflavin_kinase"/>
</dbReference>
<dbReference type="EMBL" id="BMXR01000005">
    <property type="protein sequence ID" value="GGX55197.1"/>
    <property type="molecule type" value="Genomic_DNA"/>
</dbReference>
<evidence type="ECO:0000313" key="18">
    <source>
        <dbReference type="Proteomes" id="UP000626148"/>
    </source>
</evidence>
<dbReference type="RefSeq" id="WP_189608771.1">
    <property type="nucleotide sequence ID" value="NZ_BMXR01000005.1"/>
</dbReference>
<proteinExistence type="inferred from homology"/>
<evidence type="ECO:0000256" key="14">
    <source>
        <dbReference type="ARBA" id="ARBA00049494"/>
    </source>
</evidence>
<evidence type="ECO:0000256" key="7">
    <source>
        <dbReference type="ARBA" id="ARBA00022695"/>
    </source>
</evidence>
<dbReference type="GO" id="GO:0003919">
    <property type="term" value="F:FMN adenylyltransferase activity"/>
    <property type="evidence" value="ECO:0007669"/>
    <property type="project" value="UniProtKB-UniRule"/>
</dbReference>
<evidence type="ECO:0000256" key="13">
    <source>
        <dbReference type="ARBA" id="ARBA00047880"/>
    </source>
</evidence>
<dbReference type="EC" id="2.7.7.2" evidence="15"/>
<reference evidence="17" key="2">
    <citation type="submission" date="2020-09" db="EMBL/GenBank/DDBJ databases">
        <authorList>
            <person name="Sun Q."/>
            <person name="Kim S."/>
        </authorList>
    </citation>
    <scope>NUCLEOTIDE SEQUENCE</scope>
    <source>
        <strain evidence="17">KCTC 22169</strain>
    </source>
</reference>
<dbReference type="InterPro" id="IPR023465">
    <property type="entry name" value="Riboflavin_kinase_dom_sf"/>
</dbReference>
<protein>
    <recommendedName>
        <fullName evidence="15">Riboflavin biosynthesis protein</fullName>
    </recommendedName>
    <domain>
        <recommendedName>
            <fullName evidence="15">Riboflavin kinase</fullName>
            <ecNumber evidence="15">2.7.1.26</ecNumber>
        </recommendedName>
        <alternativeName>
            <fullName evidence="15">Flavokinase</fullName>
        </alternativeName>
    </domain>
    <domain>
        <recommendedName>
            <fullName evidence="15">FMN adenylyltransferase</fullName>
            <ecNumber evidence="15">2.7.7.2</ecNumber>
        </recommendedName>
        <alternativeName>
            <fullName evidence="15">FAD pyrophosphorylase</fullName>
        </alternativeName>
        <alternativeName>
            <fullName evidence="15">FAD synthase</fullName>
        </alternativeName>
    </domain>
</protein>
<dbReference type="NCBIfam" id="NF004160">
    <property type="entry name" value="PRK05627.1-3"/>
    <property type="match status" value="1"/>
</dbReference>
<accession>A0A918N9Z8</accession>
<evidence type="ECO:0000256" key="2">
    <source>
        <dbReference type="ARBA" id="ARBA00004726"/>
    </source>
</evidence>
<reference evidence="17" key="1">
    <citation type="journal article" date="2014" name="Int. J. Syst. Evol. Microbiol.">
        <title>Complete genome sequence of Corynebacterium casei LMG S-19264T (=DSM 44701T), isolated from a smear-ripened cheese.</title>
        <authorList>
            <consortium name="US DOE Joint Genome Institute (JGI-PGF)"/>
            <person name="Walter F."/>
            <person name="Albersmeier A."/>
            <person name="Kalinowski J."/>
            <person name="Ruckert C."/>
        </authorList>
    </citation>
    <scope>NUCLEOTIDE SEQUENCE</scope>
    <source>
        <strain evidence="17">KCTC 22169</strain>
    </source>
</reference>
<evidence type="ECO:0000256" key="6">
    <source>
        <dbReference type="ARBA" id="ARBA00022679"/>
    </source>
</evidence>
<evidence type="ECO:0000256" key="8">
    <source>
        <dbReference type="ARBA" id="ARBA00022741"/>
    </source>
</evidence>
<dbReference type="SUPFAM" id="SSF52374">
    <property type="entry name" value="Nucleotidylyl transferase"/>
    <property type="match status" value="1"/>
</dbReference>
<keyword evidence="11 15" id="KW-0067">ATP-binding</keyword>
<dbReference type="PANTHER" id="PTHR22749">
    <property type="entry name" value="RIBOFLAVIN KINASE/FMN ADENYLYLTRANSFERASE"/>
    <property type="match status" value="1"/>
</dbReference>
<comment type="function">
    <text evidence="1">Catalyzes the phosphorylation of riboflavin to FMN followed by the adenylation of FMN to FAD.</text>
</comment>
<evidence type="ECO:0000256" key="12">
    <source>
        <dbReference type="ARBA" id="ARBA00023268"/>
    </source>
</evidence>
<comment type="pathway">
    <text evidence="3 15">Cofactor biosynthesis; FMN biosynthesis; FMN from riboflavin (ATP route): step 1/1.</text>
</comment>
<name>A0A918N9Z8_9GAMM</name>
<dbReference type="InterPro" id="IPR015865">
    <property type="entry name" value="Riboflavin_kinase_bac/euk"/>
</dbReference>
<evidence type="ECO:0000256" key="5">
    <source>
        <dbReference type="ARBA" id="ARBA00022643"/>
    </source>
</evidence>
<dbReference type="GO" id="GO:0009231">
    <property type="term" value="P:riboflavin biosynthetic process"/>
    <property type="evidence" value="ECO:0007669"/>
    <property type="project" value="InterPro"/>
</dbReference>
<keyword evidence="7 15" id="KW-0548">Nucleotidyltransferase</keyword>
<dbReference type="InterPro" id="IPR002606">
    <property type="entry name" value="Riboflavin_kinase_bac"/>
</dbReference>
<dbReference type="Proteomes" id="UP000626148">
    <property type="component" value="Unassembled WGS sequence"/>
</dbReference>
<comment type="similarity">
    <text evidence="15">Belongs to the ribF family.</text>
</comment>
<evidence type="ECO:0000256" key="10">
    <source>
        <dbReference type="ARBA" id="ARBA00022827"/>
    </source>
</evidence>
<dbReference type="GO" id="GO:0009398">
    <property type="term" value="P:FMN biosynthetic process"/>
    <property type="evidence" value="ECO:0007669"/>
    <property type="project" value="UniProtKB-UniRule"/>
</dbReference>
<evidence type="ECO:0000256" key="15">
    <source>
        <dbReference type="PIRNR" id="PIRNR004491"/>
    </source>
</evidence>
<evidence type="ECO:0000256" key="1">
    <source>
        <dbReference type="ARBA" id="ARBA00002121"/>
    </source>
</evidence>
<dbReference type="AlphaFoldDB" id="A0A918N9Z8"/>
<dbReference type="PANTHER" id="PTHR22749:SF6">
    <property type="entry name" value="RIBOFLAVIN KINASE"/>
    <property type="match status" value="1"/>
</dbReference>
<dbReference type="SMART" id="SM00904">
    <property type="entry name" value="Flavokinase"/>
    <property type="match status" value="1"/>
</dbReference>
<evidence type="ECO:0000256" key="9">
    <source>
        <dbReference type="ARBA" id="ARBA00022777"/>
    </source>
</evidence>
<sequence>MRISRRPRHLGKPSAVTIGSFDGVHRGHQQLVQALKEQAASRGLTATVVTFEPQPREFFDPEGAPARLSALNDKVRRLAELGVEHLVVLPFNASLRSMSAARFVDDVLIDGLDARWVEVGDDFRFGNDRRGDADFLRQYDFDVAEMPSQRLGDARISSTAIRTLIADGRLNEAETLLGEPYTLTGRVIYGRQLGRTIGVPTANLLLKHPKLATTGVFVVNALHKGRTYQGVANLGPKPTVGDLRPWLEVHLFDADPDLYGERLHVQLLHRLRGIERFDTLDALKDQIQADIQAARAWFS</sequence>
<evidence type="ECO:0000256" key="3">
    <source>
        <dbReference type="ARBA" id="ARBA00005201"/>
    </source>
</evidence>
<keyword evidence="4 15" id="KW-0285">Flavoprotein</keyword>
<dbReference type="NCBIfam" id="NF004163">
    <property type="entry name" value="PRK05627.1-6"/>
    <property type="match status" value="1"/>
</dbReference>
<organism evidence="17 18">
    <name type="scientific">Saccharospirillum salsuginis</name>
    <dbReference type="NCBI Taxonomy" id="418750"/>
    <lineage>
        <taxon>Bacteria</taxon>
        <taxon>Pseudomonadati</taxon>
        <taxon>Pseudomonadota</taxon>
        <taxon>Gammaproteobacteria</taxon>
        <taxon>Oceanospirillales</taxon>
        <taxon>Saccharospirillaceae</taxon>
        <taxon>Saccharospirillum</taxon>
    </lineage>
</organism>
<dbReference type="PIRSF" id="PIRSF004491">
    <property type="entry name" value="FAD_Synth"/>
    <property type="match status" value="1"/>
</dbReference>
<keyword evidence="6 15" id="KW-0808">Transferase</keyword>
<dbReference type="NCBIfam" id="TIGR00083">
    <property type="entry name" value="ribF"/>
    <property type="match status" value="1"/>
</dbReference>
<dbReference type="Pfam" id="PF01687">
    <property type="entry name" value="Flavokinase"/>
    <property type="match status" value="1"/>
</dbReference>
<feature type="domain" description="Riboflavin kinase" evidence="16">
    <location>
        <begin position="176"/>
        <end position="299"/>
    </location>
</feature>
<dbReference type="EC" id="2.7.1.26" evidence="15"/>
<keyword evidence="18" id="KW-1185">Reference proteome</keyword>
<dbReference type="NCBIfam" id="NF004159">
    <property type="entry name" value="PRK05627.1-2"/>
    <property type="match status" value="1"/>
</dbReference>
<dbReference type="GO" id="GO:0006747">
    <property type="term" value="P:FAD biosynthetic process"/>
    <property type="evidence" value="ECO:0007669"/>
    <property type="project" value="UniProtKB-UniRule"/>
</dbReference>
<comment type="pathway">
    <text evidence="2 15">Cofactor biosynthesis; FAD biosynthesis; FAD from FMN: step 1/1.</text>
</comment>
<gene>
    <name evidence="17" type="primary">ribF</name>
    <name evidence="17" type="ORF">GCM10007392_23540</name>
</gene>
<keyword evidence="8 15" id="KW-0547">Nucleotide-binding</keyword>
<comment type="caution">
    <text evidence="17">The sequence shown here is derived from an EMBL/GenBank/DDBJ whole genome shotgun (WGS) entry which is preliminary data.</text>
</comment>
<dbReference type="Gene3D" id="3.40.50.620">
    <property type="entry name" value="HUPs"/>
    <property type="match status" value="1"/>
</dbReference>
<keyword evidence="5 15" id="KW-0288">FMN</keyword>
<keyword evidence="12" id="KW-0511">Multifunctional enzyme</keyword>
<dbReference type="GO" id="GO:0005524">
    <property type="term" value="F:ATP binding"/>
    <property type="evidence" value="ECO:0007669"/>
    <property type="project" value="UniProtKB-UniRule"/>
</dbReference>
<dbReference type="InterPro" id="IPR014729">
    <property type="entry name" value="Rossmann-like_a/b/a_fold"/>
</dbReference>
<keyword evidence="9 15" id="KW-0418">Kinase</keyword>
<comment type="catalytic activity">
    <reaction evidence="14 15">
        <text>FMN + ATP + H(+) = FAD + diphosphate</text>
        <dbReference type="Rhea" id="RHEA:17237"/>
        <dbReference type="ChEBI" id="CHEBI:15378"/>
        <dbReference type="ChEBI" id="CHEBI:30616"/>
        <dbReference type="ChEBI" id="CHEBI:33019"/>
        <dbReference type="ChEBI" id="CHEBI:57692"/>
        <dbReference type="ChEBI" id="CHEBI:58210"/>
        <dbReference type="EC" id="2.7.7.2"/>
    </reaction>
</comment>
<comment type="catalytic activity">
    <reaction evidence="13 15">
        <text>riboflavin + ATP = FMN + ADP + H(+)</text>
        <dbReference type="Rhea" id="RHEA:14357"/>
        <dbReference type="ChEBI" id="CHEBI:15378"/>
        <dbReference type="ChEBI" id="CHEBI:30616"/>
        <dbReference type="ChEBI" id="CHEBI:57986"/>
        <dbReference type="ChEBI" id="CHEBI:58210"/>
        <dbReference type="ChEBI" id="CHEBI:456216"/>
        <dbReference type="EC" id="2.7.1.26"/>
    </reaction>
</comment>
<dbReference type="InterPro" id="IPR015864">
    <property type="entry name" value="FAD_synthase"/>
</dbReference>
<dbReference type="GO" id="GO:0008531">
    <property type="term" value="F:riboflavin kinase activity"/>
    <property type="evidence" value="ECO:0007669"/>
    <property type="project" value="UniProtKB-UniRule"/>
</dbReference>
<evidence type="ECO:0000256" key="11">
    <source>
        <dbReference type="ARBA" id="ARBA00022840"/>
    </source>
</evidence>
<evidence type="ECO:0000313" key="17">
    <source>
        <dbReference type="EMBL" id="GGX55197.1"/>
    </source>
</evidence>
<evidence type="ECO:0000256" key="4">
    <source>
        <dbReference type="ARBA" id="ARBA00022630"/>
    </source>
</evidence>
<evidence type="ECO:0000259" key="16">
    <source>
        <dbReference type="SMART" id="SM00904"/>
    </source>
</evidence>
<dbReference type="Gene3D" id="2.40.30.30">
    <property type="entry name" value="Riboflavin kinase-like"/>
    <property type="match status" value="1"/>
</dbReference>
<dbReference type="CDD" id="cd02064">
    <property type="entry name" value="FAD_synthetase_N"/>
    <property type="match status" value="1"/>
</dbReference>
<keyword evidence="10 15" id="KW-0274">FAD</keyword>
<dbReference type="FunFam" id="3.40.50.620:FF:000021">
    <property type="entry name" value="Riboflavin biosynthesis protein"/>
    <property type="match status" value="1"/>
</dbReference>
<dbReference type="Pfam" id="PF06574">
    <property type="entry name" value="FAD_syn"/>
    <property type="match status" value="1"/>
</dbReference>
<dbReference type="SUPFAM" id="SSF82114">
    <property type="entry name" value="Riboflavin kinase-like"/>
    <property type="match status" value="1"/>
</dbReference>